<dbReference type="Gramene" id="CDY55027">
    <property type="protein sequence ID" value="CDY55027"/>
    <property type="gene ID" value="GSBRNA2T00014990001"/>
</dbReference>
<name>A0A078IXS5_BRANA</name>
<evidence type="ECO:0000313" key="1">
    <source>
        <dbReference type="EMBL" id="CDY55027.1"/>
    </source>
</evidence>
<dbReference type="EMBL" id="LK033371">
    <property type="protein sequence ID" value="CDY55027.1"/>
    <property type="molecule type" value="Genomic_DNA"/>
</dbReference>
<protein>
    <submittedName>
        <fullName evidence="1">BnaC03g75490D protein</fullName>
    </submittedName>
</protein>
<accession>A0A078IXS5</accession>
<proteinExistence type="predicted"/>
<sequence>MRVMVLQCALINPPFKIPSDPPHPPSASMISRSLFIALPQIVKSIPSSWRKRLQSAPAKLLLLSSSDMFHQGQAIPPCSLGFFISGKLARMSKEDQGSFLGSRCL</sequence>
<evidence type="ECO:0000313" key="2">
    <source>
        <dbReference type="Proteomes" id="UP000028999"/>
    </source>
</evidence>
<dbReference type="AlphaFoldDB" id="A0A078IXS5"/>
<gene>
    <name evidence="1" type="primary">BnaC03g75490D</name>
    <name evidence="1" type="ORF">GSBRNA2T00014990001</name>
</gene>
<keyword evidence="2" id="KW-1185">Reference proteome</keyword>
<reference evidence="1 2" key="1">
    <citation type="journal article" date="2014" name="Science">
        <title>Plant genetics. Early allopolyploid evolution in the post-Neolithic Brassica napus oilseed genome.</title>
        <authorList>
            <person name="Chalhoub B."/>
            <person name="Denoeud F."/>
            <person name="Liu S."/>
            <person name="Parkin I.A."/>
            <person name="Tang H."/>
            <person name="Wang X."/>
            <person name="Chiquet J."/>
            <person name="Belcram H."/>
            <person name="Tong C."/>
            <person name="Samans B."/>
            <person name="Correa M."/>
            <person name="Da Silva C."/>
            <person name="Just J."/>
            <person name="Falentin C."/>
            <person name="Koh C.S."/>
            <person name="Le Clainche I."/>
            <person name="Bernard M."/>
            <person name="Bento P."/>
            <person name="Noel B."/>
            <person name="Labadie K."/>
            <person name="Alberti A."/>
            <person name="Charles M."/>
            <person name="Arnaud D."/>
            <person name="Guo H."/>
            <person name="Daviaud C."/>
            <person name="Alamery S."/>
            <person name="Jabbari K."/>
            <person name="Zhao M."/>
            <person name="Edger P.P."/>
            <person name="Chelaifa H."/>
            <person name="Tack D."/>
            <person name="Lassalle G."/>
            <person name="Mestiri I."/>
            <person name="Schnel N."/>
            <person name="Le Paslier M.C."/>
            <person name="Fan G."/>
            <person name="Renault V."/>
            <person name="Bayer P.E."/>
            <person name="Golicz A.A."/>
            <person name="Manoli S."/>
            <person name="Lee T.H."/>
            <person name="Thi V.H."/>
            <person name="Chalabi S."/>
            <person name="Hu Q."/>
            <person name="Fan C."/>
            <person name="Tollenaere R."/>
            <person name="Lu Y."/>
            <person name="Battail C."/>
            <person name="Shen J."/>
            <person name="Sidebottom C.H."/>
            <person name="Wang X."/>
            <person name="Canaguier A."/>
            <person name="Chauveau A."/>
            <person name="Berard A."/>
            <person name="Deniot G."/>
            <person name="Guan M."/>
            <person name="Liu Z."/>
            <person name="Sun F."/>
            <person name="Lim Y.P."/>
            <person name="Lyons E."/>
            <person name="Town C.D."/>
            <person name="Bancroft I."/>
            <person name="Wang X."/>
            <person name="Meng J."/>
            <person name="Ma J."/>
            <person name="Pires J.C."/>
            <person name="King G.J."/>
            <person name="Brunel D."/>
            <person name="Delourme R."/>
            <person name="Renard M."/>
            <person name="Aury J.M."/>
            <person name="Adams K.L."/>
            <person name="Batley J."/>
            <person name="Snowdon R.J."/>
            <person name="Tost J."/>
            <person name="Edwards D."/>
            <person name="Zhou Y."/>
            <person name="Hua W."/>
            <person name="Sharpe A.G."/>
            <person name="Paterson A.H."/>
            <person name="Guan C."/>
            <person name="Wincker P."/>
        </authorList>
    </citation>
    <scope>NUCLEOTIDE SEQUENCE [LARGE SCALE GENOMIC DNA]</scope>
    <source>
        <strain evidence="2">cv. Darmor-bzh</strain>
    </source>
</reference>
<dbReference type="PaxDb" id="3708-A0A078IXS5"/>
<organism evidence="1 2">
    <name type="scientific">Brassica napus</name>
    <name type="common">Rape</name>
    <dbReference type="NCBI Taxonomy" id="3708"/>
    <lineage>
        <taxon>Eukaryota</taxon>
        <taxon>Viridiplantae</taxon>
        <taxon>Streptophyta</taxon>
        <taxon>Embryophyta</taxon>
        <taxon>Tracheophyta</taxon>
        <taxon>Spermatophyta</taxon>
        <taxon>Magnoliopsida</taxon>
        <taxon>eudicotyledons</taxon>
        <taxon>Gunneridae</taxon>
        <taxon>Pentapetalae</taxon>
        <taxon>rosids</taxon>
        <taxon>malvids</taxon>
        <taxon>Brassicales</taxon>
        <taxon>Brassicaceae</taxon>
        <taxon>Brassiceae</taxon>
        <taxon>Brassica</taxon>
    </lineage>
</organism>
<dbReference type="Proteomes" id="UP000028999">
    <property type="component" value="Unassembled WGS sequence"/>
</dbReference>